<gene>
    <name evidence="2" type="ORF">SIL87_20095</name>
</gene>
<evidence type="ECO:0000256" key="1">
    <source>
        <dbReference type="SAM" id="SignalP"/>
    </source>
</evidence>
<feature type="signal peptide" evidence="1">
    <location>
        <begin position="1"/>
        <end position="28"/>
    </location>
</feature>
<evidence type="ECO:0000313" key="2">
    <source>
        <dbReference type="EMBL" id="MDX5933055.1"/>
    </source>
</evidence>
<organism evidence="2 3">
    <name type="scientific">Acidiphilium acidophilum</name>
    <name type="common">Thiobacillus acidophilus</name>
    <dbReference type="NCBI Taxonomy" id="76588"/>
    <lineage>
        <taxon>Bacteria</taxon>
        <taxon>Pseudomonadati</taxon>
        <taxon>Pseudomonadota</taxon>
        <taxon>Alphaproteobacteria</taxon>
        <taxon>Acetobacterales</taxon>
        <taxon>Acidocellaceae</taxon>
        <taxon>Acidiphilium</taxon>
    </lineage>
</organism>
<keyword evidence="3" id="KW-1185">Reference proteome</keyword>
<accession>A0AAW9DVK3</accession>
<keyword evidence="1" id="KW-0732">Signal</keyword>
<dbReference type="Proteomes" id="UP001279553">
    <property type="component" value="Unassembled WGS sequence"/>
</dbReference>
<dbReference type="AlphaFoldDB" id="A0AAW9DVK3"/>
<feature type="chain" id="PRO_5043499783" evidence="1">
    <location>
        <begin position="29"/>
        <end position="102"/>
    </location>
</feature>
<dbReference type="EMBL" id="JAWXYB010000018">
    <property type="protein sequence ID" value="MDX5933055.1"/>
    <property type="molecule type" value="Genomic_DNA"/>
</dbReference>
<protein>
    <submittedName>
        <fullName evidence="2">Uncharacterized protein</fullName>
    </submittedName>
</protein>
<sequence>MKDNAMKKAIVFAGVLALSAIGASTALAGTMAQPYGTFTINATGTVKTLPTGSPLNSISSFTLPADETVSSIPATYFGYANAFLTTLALGQSVTISPLTVPV</sequence>
<evidence type="ECO:0000313" key="3">
    <source>
        <dbReference type="Proteomes" id="UP001279553"/>
    </source>
</evidence>
<name>A0AAW9DVK3_ACIAO</name>
<dbReference type="RefSeq" id="WP_319615893.1">
    <property type="nucleotide sequence ID" value="NZ_JAWXYB010000018.1"/>
</dbReference>
<comment type="caution">
    <text evidence="2">The sequence shown here is derived from an EMBL/GenBank/DDBJ whole genome shotgun (WGS) entry which is preliminary data.</text>
</comment>
<feature type="non-terminal residue" evidence="2">
    <location>
        <position position="102"/>
    </location>
</feature>
<proteinExistence type="predicted"/>
<reference evidence="2 3" key="1">
    <citation type="submission" date="2023-11" db="EMBL/GenBank/DDBJ databases">
        <title>MicrobeMod: A computational toolkit for identifying prokaryotic methylation and restriction-modification with nanopore sequencing.</title>
        <authorList>
            <person name="Crits-Christoph A."/>
            <person name="Kang S.C."/>
            <person name="Lee H."/>
            <person name="Ostrov N."/>
        </authorList>
    </citation>
    <scope>NUCLEOTIDE SEQUENCE [LARGE SCALE GENOMIC DNA]</scope>
    <source>
        <strain evidence="2 3">DSMZ 700</strain>
    </source>
</reference>